<dbReference type="Proteomes" id="UP001472677">
    <property type="component" value="Unassembled WGS sequence"/>
</dbReference>
<evidence type="ECO:0000313" key="1">
    <source>
        <dbReference type="EMBL" id="KAK8601729.1"/>
    </source>
</evidence>
<sequence length="125" mass="14145">MVPLVLWELKSWSTSKKQKLLKGTWGSVDATKIAGIKYPIVRLFFIGPLRNQLGYNQTRGSDLCTLGLTLMFFSSTEIRQIKQNLATYPQNLKKINGVKRRQTGIVVANTRNQCPKVKTNLLYGT</sequence>
<gene>
    <name evidence="1" type="ORF">V6N12_051556</name>
</gene>
<evidence type="ECO:0000313" key="2">
    <source>
        <dbReference type="Proteomes" id="UP001472677"/>
    </source>
</evidence>
<dbReference type="EMBL" id="JBBPBM010000001">
    <property type="protein sequence ID" value="KAK8601729.1"/>
    <property type="molecule type" value="Genomic_DNA"/>
</dbReference>
<comment type="caution">
    <text evidence="1">The sequence shown here is derived from an EMBL/GenBank/DDBJ whole genome shotgun (WGS) entry which is preliminary data.</text>
</comment>
<keyword evidence="2" id="KW-1185">Reference proteome</keyword>
<protein>
    <submittedName>
        <fullName evidence="1">Uncharacterized protein</fullName>
    </submittedName>
</protein>
<reference evidence="1 2" key="1">
    <citation type="journal article" date="2024" name="G3 (Bethesda)">
        <title>Genome assembly of Hibiscus sabdariffa L. provides insights into metabolisms of medicinal natural products.</title>
        <authorList>
            <person name="Kim T."/>
        </authorList>
    </citation>
    <scope>NUCLEOTIDE SEQUENCE [LARGE SCALE GENOMIC DNA]</scope>
    <source>
        <strain evidence="1">TK-2024</strain>
        <tissue evidence="1">Old leaves</tissue>
    </source>
</reference>
<name>A0ABR2GHI9_9ROSI</name>
<proteinExistence type="predicted"/>
<organism evidence="1 2">
    <name type="scientific">Hibiscus sabdariffa</name>
    <name type="common">roselle</name>
    <dbReference type="NCBI Taxonomy" id="183260"/>
    <lineage>
        <taxon>Eukaryota</taxon>
        <taxon>Viridiplantae</taxon>
        <taxon>Streptophyta</taxon>
        <taxon>Embryophyta</taxon>
        <taxon>Tracheophyta</taxon>
        <taxon>Spermatophyta</taxon>
        <taxon>Magnoliopsida</taxon>
        <taxon>eudicotyledons</taxon>
        <taxon>Gunneridae</taxon>
        <taxon>Pentapetalae</taxon>
        <taxon>rosids</taxon>
        <taxon>malvids</taxon>
        <taxon>Malvales</taxon>
        <taxon>Malvaceae</taxon>
        <taxon>Malvoideae</taxon>
        <taxon>Hibiscus</taxon>
    </lineage>
</organism>
<accession>A0ABR2GHI9</accession>